<gene>
    <name evidence="1" type="ORF">LOTGIDRAFT_95025</name>
</gene>
<dbReference type="STRING" id="225164.V4B1C3"/>
<organism evidence="1 2">
    <name type="scientific">Lottia gigantea</name>
    <name type="common">Giant owl limpet</name>
    <dbReference type="NCBI Taxonomy" id="225164"/>
    <lineage>
        <taxon>Eukaryota</taxon>
        <taxon>Metazoa</taxon>
        <taxon>Spiralia</taxon>
        <taxon>Lophotrochozoa</taxon>
        <taxon>Mollusca</taxon>
        <taxon>Gastropoda</taxon>
        <taxon>Patellogastropoda</taxon>
        <taxon>Lottioidea</taxon>
        <taxon>Lottiidae</taxon>
        <taxon>Lottia</taxon>
    </lineage>
</organism>
<dbReference type="OrthoDB" id="10052321at2759"/>
<dbReference type="Pfam" id="PF10245">
    <property type="entry name" value="MRP-S22"/>
    <property type="match status" value="1"/>
</dbReference>
<evidence type="ECO:0000313" key="2">
    <source>
        <dbReference type="Proteomes" id="UP000030746"/>
    </source>
</evidence>
<feature type="non-terminal residue" evidence="1">
    <location>
        <position position="1"/>
    </location>
</feature>
<dbReference type="GO" id="GO:0005763">
    <property type="term" value="C:mitochondrial small ribosomal subunit"/>
    <property type="evidence" value="ECO:0007669"/>
    <property type="project" value="TreeGrafter"/>
</dbReference>
<dbReference type="PANTHER" id="PTHR13071:SF4">
    <property type="entry name" value="SMALL RIBOSOMAL SUBUNIT PROTEIN MS22"/>
    <property type="match status" value="1"/>
</dbReference>
<dbReference type="AlphaFoldDB" id="V4B1C3"/>
<evidence type="ECO:0000313" key="1">
    <source>
        <dbReference type="EMBL" id="ESP01116.1"/>
    </source>
</evidence>
<dbReference type="InterPro" id="IPR019374">
    <property type="entry name" value="Ribosomal_mS22"/>
</dbReference>
<dbReference type="HOGENOM" id="CLU_053702_1_0_1"/>
<protein>
    <submittedName>
        <fullName evidence="1">Uncharacterized protein</fullName>
    </submittedName>
</protein>
<dbReference type="CTD" id="20253027"/>
<dbReference type="GO" id="GO:0003735">
    <property type="term" value="F:structural constituent of ribosome"/>
    <property type="evidence" value="ECO:0007669"/>
    <property type="project" value="TreeGrafter"/>
</dbReference>
<accession>V4B1C3</accession>
<dbReference type="PANTHER" id="PTHR13071">
    <property type="entry name" value="MITOCHONDRIAL 28S RIBOSOMAL PROTEIN S22"/>
    <property type="match status" value="1"/>
</dbReference>
<name>V4B1C3_LOTGI</name>
<dbReference type="GeneID" id="20253027"/>
<proteinExistence type="predicted"/>
<sequence length="241" mass="28615">VFRDEKVQEILKSMTVTDILNRTTRKGQQLENPTYFLMTDEELEELHAKRTSEVCKKIHSFVPFMEERKSIDVTLEENPQLEAFDSSNLAFIDISAGFINRDRFMTIREPSGKLRKVDWEERDRLNFVVNPIKGRLVHPPIIFEEKQLDEVLNDGKVIYVLDRAVVQYEPDDPEFIRVTHRAYEFINSERLFDVIRATRHFGTLIFYLAWYKKIEYLLIDMLQLNLIDDGENLVRLYSILH</sequence>
<dbReference type="Proteomes" id="UP000030746">
    <property type="component" value="Unassembled WGS sequence"/>
</dbReference>
<dbReference type="RefSeq" id="XP_009048166.1">
    <property type="nucleotide sequence ID" value="XM_009049918.1"/>
</dbReference>
<reference evidence="1 2" key="1">
    <citation type="journal article" date="2013" name="Nature">
        <title>Insights into bilaterian evolution from three spiralian genomes.</title>
        <authorList>
            <person name="Simakov O."/>
            <person name="Marletaz F."/>
            <person name="Cho S.J."/>
            <person name="Edsinger-Gonzales E."/>
            <person name="Havlak P."/>
            <person name="Hellsten U."/>
            <person name="Kuo D.H."/>
            <person name="Larsson T."/>
            <person name="Lv J."/>
            <person name="Arendt D."/>
            <person name="Savage R."/>
            <person name="Osoegawa K."/>
            <person name="de Jong P."/>
            <person name="Grimwood J."/>
            <person name="Chapman J.A."/>
            <person name="Shapiro H."/>
            <person name="Aerts A."/>
            <person name="Otillar R.P."/>
            <person name="Terry A.Y."/>
            <person name="Boore J.L."/>
            <person name="Grigoriev I.V."/>
            <person name="Lindberg D.R."/>
            <person name="Seaver E.C."/>
            <person name="Weisblat D.A."/>
            <person name="Putnam N.H."/>
            <person name="Rokhsar D.S."/>
        </authorList>
    </citation>
    <scope>NUCLEOTIDE SEQUENCE [LARGE SCALE GENOMIC DNA]</scope>
</reference>
<feature type="non-terminal residue" evidence="1">
    <location>
        <position position="241"/>
    </location>
</feature>
<dbReference type="OMA" id="CIDDLLY"/>
<dbReference type="EMBL" id="KB200538">
    <property type="protein sequence ID" value="ESP01116.1"/>
    <property type="molecule type" value="Genomic_DNA"/>
</dbReference>
<keyword evidence="2" id="KW-1185">Reference proteome</keyword>
<dbReference type="KEGG" id="lgi:LOTGIDRAFT_95025"/>